<proteinExistence type="predicted"/>
<sequence length="275" mass="32300">MQNIFTCLVTRAVYLEIAHDPTTNAFINVLRQFGCRRGFPHEIHSDNGLNFRGAEREISQHLDNLQQNEIIEFCSLRGIKWHFNPPHAPHMGGIWERQIQSIKKILKEILNTRYPQEHILRTFLIECENILNSRPLTHVSSDSHDSEPLTPNHFLIGPDFVAQPWTVTTDNRDLNLMNSWRSAQRLADFFWKRWLDDYLPTIIKRSKWYQEQKNIKVDDIVIIVDPNGTRNDWRKARVVKTYPAKDGRIRIVDVKDGNGKVYRRALSKLIVLDLQ</sequence>
<dbReference type="GO" id="GO:0015074">
    <property type="term" value="P:DNA integration"/>
    <property type="evidence" value="ECO:0007669"/>
    <property type="project" value="InterPro"/>
</dbReference>
<dbReference type="GO" id="GO:0003676">
    <property type="term" value="F:nucleic acid binding"/>
    <property type="evidence" value="ECO:0007669"/>
    <property type="project" value="InterPro"/>
</dbReference>
<evidence type="ECO:0000259" key="1">
    <source>
        <dbReference type="PROSITE" id="PS50994"/>
    </source>
</evidence>
<accession>A0A1Y1LNI8</accession>
<dbReference type="Gene3D" id="3.30.420.10">
    <property type="entry name" value="Ribonuclease H-like superfamily/Ribonuclease H"/>
    <property type="match status" value="1"/>
</dbReference>
<feature type="domain" description="Integrase catalytic" evidence="1">
    <location>
        <begin position="1"/>
        <end position="159"/>
    </location>
</feature>
<evidence type="ECO:0000313" key="2">
    <source>
        <dbReference type="EMBL" id="JAV74398.1"/>
    </source>
</evidence>
<dbReference type="PANTHER" id="PTHR47331">
    <property type="entry name" value="PHD-TYPE DOMAIN-CONTAINING PROTEIN"/>
    <property type="match status" value="1"/>
</dbReference>
<organism evidence="2">
    <name type="scientific">Photinus pyralis</name>
    <name type="common">Common eastern firefly</name>
    <name type="synonym">Lampyris pyralis</name>
    <dbReference type="NCBI Taxonomy" id="7054"/>
    <lineage>
        <taxon>Eukaryota</taxon>
        <taxon>Metazoa</taxon>
        <taxon>Ecdysozoa</taxon>
        <taxon>Arthropoda</taxon>
        <taxon>Hexapoda</taxon>
        <taxon>Insecta</taxon>
        <taxon>Pterygota</taxon>
        <taxon>Neoptera</taxon>
        <taxon>Endopterygota</taxon>
        <taxon>Coleoptera</taxon>
        <taxon>Polyphaga</taxon>
        <taxon>Elateriformia</taxon>
        <taxon>Elateroidea</taxon>
        <taxon>Lampyridae</taxon>
        <taxon>Lampyrinae</taxon>
        <taxon>Photinus</taxon>
    </lineage>
</organism>
<dbReference type="SUPFAM" id="SSF53098">
    <property type="entry name" value="Ribonuclease H-like"/>
    <property type="match status" value="1"/>
</dbReference>
<reference evidence="2" key="1">
    <citation type="journal article" date="2016" name="Sci. Rep.">
        <title>Molecular characterization of firefly nuptial gifts: a multi-omics approach sheds light on postcopulatory sexual selection.</title>
        <authorList>
            <person name="Al-Wathiqui N."/>
            <person name="Fallon T.R."/>
            <person name="South A."/>
            <person name="Weng J.K."/>
            <person name="Lewis S.M."/>
        </authorList>
    </citation>
    <scope>NUCLEOTIDE SEQUENCE</scope>
</reference>
<dbReference type="PROSITE" id="PS50994">
    <property type="entry name" value="INTEGRASE"/>
    <property type="match status" value="1"/>
</dbReference>
<dbReference type="PANTHER" id="PTHR47331:SF1">
    <property type="entry name" value="GAG-LIKE PROTEIN"/>
    <property type="match status" value="1"/>
</dbReference>
<dbReference type="InterPro" id="IPR001584">
    <property type="entry name" value="Integrase_cat-core"/>
</dbReference>
<dbReference type="Pfam" id="PF18701">
    <property type="entry name" value="DUF5641"/>
    <property type="match status" value="1"/>
</dbReference>
<name>A0A1Y1LNI8_PHOPY</name>
<dbReference type="InterPro" id="IPR012337">
    <property type="entry name" value="RNaseH-like_sf"/>
</dbReference>
<dbReference type="InterPro" id="IPR036397">
    <property type="entry name" value="RNaseH_sf"/>
</dbReference>
<dbReference type="InterPro" id="IPR040676">
    <property type="entry name" value="DUF5641"/>
</dbReference>
<dbReference type="EMBL" id="GEZM01052587">
    <property type="protein sequence ID" value="JAV74398.1"/>
    <property type="molecule type" value="Transcribed_RNA"/>
</dbReference>
<dbReference type="AlphaFoldDB" id="A0A1Y1LNI8"/>
<protein>
    <recommendedName>
        <fullName evidence="1">Integrase catalytic domain-containing protein</fullName>
    </recommendedName>
</protein>